<dbReference type="SUPFAM" id="SSF55073">
    <property type="entry name" value="Nucleotide cyclase"/>
    <property type="match status" value="1"/>
</dbReference>
<dbReference type="Pfam" id="PF13426">
    <property type="entry name" value="PAS_9"/>
    <property type="match status" value="1"/>
</dbReference>
<dbReference type="SUPFAM" id="SSF55785">
    <property type="entry name" value="PYP-like sensor domain (PAS domain)"/>
    <property type="match status" value="2"/>
</dbReference>
<dbReference type="InterPro" id="IPR000700">
    <property type="entry name" value="PAS-assoc_C"/>
</dbReference>
<dbReference type="Pfam" id="PF00990">
    <property type="entry name" value="GGDEF"/>
    <property type="match status" value="1"/>
</dbReference>
<dbReference type="PANTHER" id="PTHR46663:SF3">
    <property type="entry name" value="SLL0267 PROTEIN"/>
    <property type="match status" value="1"/>
</dbReference>
<protein>
    <recommendedName>
        <fullName evidence="6">Diguanylate cyclase</fullName>
    </recommendedName>
</protein>
<dbReference type="SMART" id="SM00086">
    <property type="entry name" value="PAC"/>
    <property type="match status" value="2"/>
</dbReference>
<dbReference type="SMART" id="SM00267">
    <property type="entry name" value="GGDEF"/>
    <property type="match status" value="1"/>
</dbReference>
<dbReference type="InterPro" id="IPR052163">
    <property type="entry name" value="DGC-Regulatory_Protein"/>
</dbReference>
<evidence type="ECO:0008006" key="6">
    <source>
        <dbReference type="Google" id="ProtNLM"/>
    </source>
</evidence>
<dbReference type="Gene3D" id="3.30.450.20">
    <property type="entry name" value="PAS domain"/>
    <property type="match status" value="2"/>
</dbReference>
<dbReference type="PROSITE" id="PS50112">
    <property type="entry name" value="PAS"/>
    <property type="match status" value="2"/>
</dbReference>
<feature type="domain" description="PAS" evidence="1">
    <location>
        <begin position="33"/>
        <end position="86"/>
    </location>
</feature>
<dbReference type="InterPro" id="IPR013655">
    <property type="entry name" value="PAS_fold_3"/>
</dbReference>
<evidence type="ECO:0000313" key="5">
    <source>
        <dbReference type="Proteomes" id="UP000198104"/>
    </source>
</evidence>
<dbReference type="InterPro" id="IPR043128">
    <property type="entry name" value="Rev_trsase/Diguanyl_cyclase"/>
</dbReference>
<dbReference type="SMART" id="SM00091">
    <property type="entry name" value="PAS"/>
    <property type="match status" value="2"/>
</dbReference>
<dbReference type="InterPro" id="IPR001610">
    <property type="entry name" value="PAC"/>
</dbReference>
<dbReference type="Gene3D" id="3.30.70.270">
    <property type="match status" value="1"/>
</dbReference>
<feature type="domain" description="GGDEF" evidence="3">
    <location>
        <begin position="300"/>
        <end position="447"/>
    </location>
</feature>
<dbReference type="PROSITE" id="PS50113">
    <property type="entry name" value="PAC"/>
    <property type="match status" value="1"/>
</dbReference>
<dbReference type="Proteomes" id="UP000198104">
    <property type="component" value="Unassembled WGS sequence"/>
</dbReference>
<accession>A0A254PXJ0</accession>
<evidence type="ECO:0000259" key="2">
    <source>
        <dbReference type="PROSITE" id="PS50113"/>
    </source>
</evidence>
<dbReference type="InterPro" id="IPR029787">
    <property type="entry name" value="Nucleotide_cyclase"/>
</dbReference>
<dbReference type="Pfam" id="PF08447">
    <property type="entry name" value="PAS_3"/>
    <property type="match status" value="1"/>
</dbReference>
<keyword evidence="5" id="KW-1185">Reference proteome</keyword>
<comment type="caution">
    <text evidence="4">The sequence shown here is derived from an EMBL/GenBank/DDBJ whole genome shotgun (WGS) entry which is preliminary data.</text>
</comment>
<evidence type="ECO:0000313" key="4">
    <source>
        <dbReference type="EMBL" id="OWS71279.1"/>
    </source>
</evidence>
<dbReference type="OrthoDB" id="5571399at2"/>
<sequence length="492" mass="55428">MDDLQHNQIALKLALEVINSSSDIIVICEASPIDKPGPRIVYVNEAFVRETGYSVEEVIGKTPRILHGPKTDQATSKRIRATLEKWQPICEDVLNYKKNGEAFWQSLNIFPVADESGCFTHWVAIQRNITERKLAELANSKMQQSFEVAMQAGGIGIWEWDIVNDVLTWDHGMYQLYGISEQNFPNVYDAWQAAVHPEDRLRADEDIRNAIEIGVFNSEFRVVLPNQTIRDICAHAIVIKDALGVAKKMIGTNWDISKIRARQANIEKIAFFDDLTSLPNQRLFMDRLSQAMLISSRKKNYGALIFIDLDKFKVINDEYGHLAGDWLLVEASKRIKKCLRQTDTASRYGGDEFIVLLGDLSANKDDAKMELQKIAENIRDSLSALYSVPIFDGKTKGNFIRCGCSASLGSSLFFGQQPDSIELIYQADAAMYEAKSKGGNRVKFSKSNLLMTTEDAGLVEDSLEAGKILLNTSNNQLKLAERRYQKLKNKLT</sequence>
<name>A0A254PXJ0_9BURK</name>
<dbReference type="PROSITE" id="PS50887">
    <property type="entry name" value="GGDEF"/>
    <property type="match status" value="1"/>
</dbReference>
<feature type="domain" description="PAC" evidence="2">
    <location>
        <begin position="87"/>
        <end position="141"/>
    </location>
</feature>
<dbReference type="Gene3D" id="2.10.70.100">
    <property type="match status" value="1"/>
</dbReference>
<dbReference type="InterPro" id="IPR000014">
    <property type="entry name" value="PAS"/>
</dbReference>
<gene>
    <name evidence="4" type="ORF">CBI30_07480</name>
</gene>
<evidence type="ECO:0000259" key="1">
    <source>
        <dbReference type="PROSITE" id="PS50112"/>
    </source>
</evidence>
<evidence type="ECO:0000259" key="3">
    <source>
        <dbReference type="PROSITE" id="PS50887"/>
    </source>
</evidence>
<dbReference type="CDD" id="cd00130">
    <property type="entry name" value="PAS"/>
    <property type="match status" value="2"/>
</dbReference>
<dbReference type="InterPro" id="IPR035965">
    <property type="entry name" value="PAS-like_dom_sf"/>
</dbReference>
<dbReference type="AlphaFoldDB" id="A0A254PXJ0"/>
<feature type="domain" description="PAS" evidence="1">
    <location>
        <begin position="142"/>
        <end position="214"/>
    </location>
</feature>
<reference evidence="4 5" key="1">
    <citation type="submission" date="2017-05" db="EMBL/GenBank/DDBJ databases">
        <title>Polynucleobacter sp. MWH-K35W1 isolated from the permanently anoxic monimolimnion of a meromictic lake.</title>
        <authorList>
            <person name="Hahn M.W."/>
        </authorList>
    </citation>
    <scope>NUCLEOTIDE SEQUENCE [LARGE SCALE GENOMIC DNA]</scope>
    <source>
        <strain evidence="4 5">MWH-K35W1</strain>
    </source>
</reference>
<dbReference type="InterPro" id="IPR000160">
    <property type="entry name" value="GGDEF_dom"/>
</dbReference>
<dbReference type="PANTHER" id="PTHR46663">
    <property type="entry name" value="DIGUANYLATE CYCLASE DGCT-RELATED"/>
    <property type="match status" value="1"/>
</dbReference>
<dbReference type="CDD" id="cd01949">
    <property type="entry name" value="GGDEF"/>
    <property type="match status" value="1"/>
</dbReference>
<organism evidence="4 5">
    <name type="scientific">Polynucleobacter aenigmaticus</name>
    <dbReference type="NCBI Taxonomy" id="1743164"/>
    <lineage>
        <taxon>Bacteria</taxon>
        <taxon>Pseudomonadati</taxon>
        <taxon>Pseudomonadota</taxon>
        <taxon>Betaproteobacteria</taxon>
        <taxon>Burkholderiales</taxon>
        <taxon>Burkholderiaceae</taxon>
        <taxon>Polynucleobacter</taxon>
    </lineage>
</organism>
<dbReference type="NCBIfam" id="TIGR00254">
    <property type="entry name" value="GGDEF"/>
    <property type="match status" value="1"/>
</dbReference>
<dbReference type="EMBL" id="NGUO01000011">
    <property type="protein sequence ID" value="OWS71279.1"/>
    <property type="molecule type" value="Genomic_DNA"/>
</dbReference>
<proteinExistence type="predicted"/>
<dbReference type="NCBIfam" id="TIGR00229">
    <property type="entry name" value="sensory_box"/>
    <property type="match status" value="1"/>
</dbReference>